<name>A0A0D2EY52_9EURO</name>
<proteinExistence type="predicted"/>
<accession>A0A0D2EY52</accession>
<organism evidence="1 2">
    <name type="scientific">Exophiala xenobiotica</name>
    <dbReference type="NCBI Taxonomy" id="348802"/>
    <lineage>
        <taxon>Eukaryota</taxon>
        <taxon>Fungi</taxon>
        <taxon>Dikarya</taxon>
        <taxon>Ascomycota</taxon>
        <taxon>Pezizomycotina</taxon>
        <taxon>Eurotiomycetes</taxon>
        <taxon>Chaetothyriomycetidae</taxon>
        <taxon>Chaetothyriales</taxon>
        <taxon>Herpotrichiellaceae</taxon>
        <taxon>Exophiala</taxon>
    </lineage>
</organism>
<gene>
    <name evidence="1" type="ORF">PV05_00853</name>
</gene>
<keyword evidence="2" id="KW-1185">Reference proteome</keyword>
<protein>
    <submittedName>
        <fullName evidence="1">Uncharacterized protein</fullName>
    </submittedName>
</protein>
<sequence length="337" mass="35254">MMSKAAPPNGSEASPFHNVYISPPLSRHELFLLIILNRSLPSFLHKATKILDTHLFSSKSFTFSGLTSADISLQVFSDGTCGTSGGTVLAKVHADGSNTVDSSGCQALGKFGSVNVVSVDPGFQCNVYSDAACANFISSFDSILCGGVIGEGVTCFNQDAFDNPFVDSTAEPTVGANMISLLDDPSSFLTDAVNTACGTSGCDPTSQVTRDATFQSDPNCQPLVAPCDQTTCTVSATMTGNYDNTDQRDYMTSLLQQIFAKSFVPVSFGQVVINDRNGNNQAELEYTYSITCTDQSTSFDCGGFVGTLTSTVLGLVPAVGGLLAGAFSVTCEAFSPS</sequence>
<dbReference type="Proteomes" id="UP000054342">
    <property type="component" value="Unassembled WGS sequence"/>
</dbReference>
<dbReference type="AlphaFoldDB" id="A0A0D2EY52"/>
<dbReference type="RefSeq" id="XP_013321237.1">
    <property type="nucleotide sequence ID" value="XM_013465783.1"/>
</dbReference>
<evidence type="ECO:0000313" key="1">
    <source>
        <dbReference type="EMBL" id="KIW60653.1"/>
    </source>
</evidence>
<dbReference type="EMBL" id="KN847317">
    <property type="protein sequence ID" value="KIW60653.1"/>
    <property type="molecule type" value="Genomic_DNA"/>
</dbReference>
<dbReference type="GeneID" id="25322761"/>
<dbReference type="OrthoDB" id="5350342at2759"/>
<reference evidence="1 2" key="1">
    <citation type="submission" date="2015-01" db="EMBL/GenBank/DDBJ databases">
        <title>The Genome Sequence of Exophiala xenobiotica CBS118157.</title>
        <authorList>
            <consortium name="The Broad Institute Genomics Platform"/>
            <person name="Cuomo C."/>
            <person name="de Hoog S."/>
            <person name="Gorbushina A."/>
            <person name="Stielow B."/>
            <person name="Teixiera M."/>
            <person name="Abouelleil A."/>
            <person name="Chapman S.B."/>
            <person name="Priest M."/>
            <person name="Young S.K."/>
            <person name="Wortman J."/>
            <person name="Nusbaum C."/>
            <person name="Birren B."/>
        </authorList>
    </citation>
    <scope>NUCLEOTIDE SEQUENCE [LARGE SCALE GENOMIC DNA]</scope>
    <source>
        <strain evidence="1 2">CBS 118157</strain>
    </source>
</reference>
<dbReference type="HOGENOM" id="CLU_997557_0_0_1"/>
<evidence type="ECO:0000313" key="2">
    <source>
        <dbReference type="Proteomes" id="UP000054342"/>
    </source>
</evidence>